<feature type="domain" description="Putative plant transposon protein" evidence="2">
    <location>
        <begin position="154"/>
        <end position="319"/>
    </location>
</feature>
<reference evidence="4 5" key="3">
    <citation type="journal article" date="2020" name="BMC Genomics">
        <title>Intraspecific diversification of the crop wild relative Brassica cretica Lam. using demographic model selection.</title>
        <authorList>
            <person name="Kioukis A."/>
            <person name="Michalopoulou V.A."/>
            <person name="Briers L."/>
            <person name="Pirintsos S."/>
            <person name="Studholme D.J."/>
            <person name="Pavlidis P."/>
            <person name="Sarris P.F."/>
        </authorList>
    </citation>
    <scope>NUCLEOTIDE SEQUENCE [LARGE SCALE GENOMIC DNA]</scope>
    <source>
        <strain evidence="5">cv. PFS-1207/04</strain>
        <strain evidence="4">PFS-1207/04</strain>
    </source>
</reference>
<dbReference type="EMBL" id="QGKV02001556">
    <property type="protein sequence ID" value="KAF3515648.1"/>
    <property type="molecule type" value="Genomic_DNA"/>
</dbReference>
<feature type="region of interest" description="Disordered" evidence="1">
    <location>
        <begin position="1"/>
        <end position="75"/>
    </location>
</feature>
<keyword evidence="5" id="KW-1185">Reference proteome</keyword>
<name>A0A8S9KGZ3_BRACR</name>
<evidence type="ECO:0000313" key="4">
    <source>
        <dbReference type="EMBL" id="KAF3515648.1"/>
    </source>
</evidence>
<protein>
    <recommendedName>
        <fullName evidence="2">Putative plant transposon protein domain-containing protein</fullName>
    </recommendedName>
</protein>
<dbReference type="AlphaFoldDB" id="A0A8S9KGZ3"/>
<feature type="compositionally biased region" description="Low complexity" evidence="1">
    <location>
        <begin position="52"/>
        <end position="61"/>
    </location>
</feature>
<reference evidence="3" key="1">
    <citation type="submission" date="2019-12" db="EMBL/GenBank/DDBJ databases">
        <title>Genome sequencing and annotation of Brassica cretica.</title>
        <authorList>
            <person name="Studholme D.J."/>
            <person name="Sarris P.F."/>
        </authorList>
    </citation>
    <scope>NUCLEOTIDE SEQUENCE</scope>
    <source>
        <strain evidence="3">PFS-102/07</strain>
        <tissue evidence="3">Leaf</tissue>
    </source>
</reference>
<gene>
    <name evidence="4" type="ORF">DY000_02062449</name>
    <name evidence="3" type="ORF">F2Q70_00044575</name>
</gene>
<comment type="caution">
    <text evidence="3">The sequence shown here is derived from an EMBL/GenBank/DDBJ whole genome shotgun (WGS) entry which is preliminary data.</text>
</comment>
<reference evidence="4" key="2">
    <citation type="submission" date="2019-12" db="EMBL/GenBank/DDBJ databases">
        <authorList>
            <person name="Studholme D.J."/>
            <person name="Sarris P."/>
        </authorList>
    </citation>
    <scope>NUCLEOTIDE SEQUENCE</scope>
    <source>
        <strain evidence="4">PFS-1207/04</strain>
        <tissue evidence="4">Leaf</tissue>
    </source>
</reference>
<feature type="compositionally biased region" description="Acidic residues" evidence="1">
    <location>
        <begin position="386"/>
        <end position="402"/>
    </location>
</feature>
<dbReference type="Proteomes" id="UP000266723">
    <property type="component" value="Unassembled WGS sequence"/>
</dbReference>
<feature type="region of interest" description="Disordered" evidence="1">
    <location>
        <begin position="383"/>
        <end position="409"/>
    </location>
</feature>
<dbReference type="Pfam" id="PF20167">
    <property type="entry name" value="Transposase_32"/>
    <property type="match status" value="1"/>
</dbReference>
<dbReference type="OrthoDB" id="990541at2759"/>
<evidence type="ECO:0000256" key="1">
    <source>
        <dbReference type="SAM" id="MobiDB-lite"/>
    </source>
</evidence>
<feature type="compositionally biased region" description="Low complexity" evidence="1">
    <location>
        <begin position="19"/>
        <end position="31"/>
    </location>
</feature>
<evidence type="ECO:0000259" key="2">
    <source>
        <dbReference type="Pfam" id="PF20167"/>
    </source>
</evidence>
<proteinExistence type="predicted"/>
<evidence type="ECO:0000313" key="5">
    <source>
        <dbReference type="Proteomes" id="UP000266723"/>
    </source>
</evidence>
<evidence type="ECO:0000313" key="3">
    <source>
        <dbReference type="EMBL" id="KAF2592706.1"/>
    </source>
</evidence>
<dbReference type="EMBL" id="QGKY02000164">
    <property type="protein sequence ID" value="KAF2592706.1"/>
    <property type="molecule type" value="Genomic_DNA"/>
</dbReference>
<sequence length="409" mass="46456">MQPSRRSARLKQVMETTETASSPSLSTGSSSSRKHHRKRTASSTAPPPESSPPHAESLSASSEDEGDNFLPKEPRYEASREIFEARAREFSHLMRPKRTPITARFISVAASERYQALKPRKFINQQRLSLTDEKLFDVKKVVVDSGLIYTLIDSDSYQPTVVREFVANLLDAEERDDGVAVYVRGSLVDFSPSLINSMYCIPGFEEDPNWLDENIDHVCGFLTDNRIRHSENMSSKYLTATNQVMYKLVCSNWIPTMNYTTMNQKRLRFIYMLYHHRGFDFGEIVYNQIMSMAETTKGDKKRRIIFPTLIQQVLLLQRIVPPDTSDVDITGFPKLVVKDKKIGRGSGADSRPPNLEEDIASTIASLKAIQIRLRMREYDQYVVQQEVDEDEDEDGDVDEDSVSDGSASS</sequence>
<organism evidence="3">
    <name type="scientific">Brassica cretica</name>
    <name type="common">Mustard</name>
    <dbReference type="NCBI Taxonomy" id="69181"/>
    <lineage>
        <taxon>Eukaryota</taxon>
        <taxon>Viridiplantae</taxon>
        <taxon>Streptophyta</taxon>
        <taxon>Embryophyta</taxon>
        <taxon>Tracheophyta</taxon>
        <taxon>Spermatophyta</taxon>
        <taxon>Magnoliopsida</taxon>
        <taxon>eudicotyledons</taxon>
        <taxon>Gunneridae</taxon>
        <taxon>Pentapetalae</taxon>
        <taxon>rosids</taxon>
        <taxon>malvids</taxon>
        <taxon>Brassicales</taxon>
        <taxon>Brassicaceae</taxon>
        <taxon>Brassiceae</taxon>
        <taxon>Brassica</taxon>
    </lineage>
</organism>
<accession>A0A8S9KGZ3</accession>
<dbReference type="InterPro" id="IPR046796">
    <property type="entry name" value="Transposase_32_dom"/>
</dbReference>